<dbReference type="GO" id="GO:0003677">
    <property type="term" value="F:DNA binding"/>
    <property type="evidence" value="ECO:0007669"/>
    <property type="project" value="UniProtKB-KW"/>
</dbReference>
<dbReference type="PANTHER" id="PTHR38445:SF9">
    <property type="entry name" value="HTH-TYPE TRANSCRIPTIONAL REPRESSOR YTRA"/>
    <property type="match status" value="1"/>
</dbReference>
<dbReference type="PROSITE" id="PS50949">
    <property type="entry name" value="HTH_GNTR"/>
    <property type="match status" value="1"/>
</dbReference>
<dbReference type="InterPro" id="IPR036390">
    <property type="entry name" value="WH_DNA-bd_sf"/>
</dbReference>
<accession>A0A6J6GJM9</accession>
<evidence type="ECO:0000259" key="4">
    <source>
        <dbReference type="PROSITE" id="PS50949"/>
    </source>
</evidence>
<keyword evidence="1" id="KW-0805">Transcription regulation</keyword>
<name>A0A6J6GJM9_9ZZZZ</name>
<dbReference type="Gene3D" id="1.10.10.10">
    <property type="entry name" value="Winged helix-like DNA-binding domain superfamily/Winged helix DNA-binding domain"/>
    <property type="match status" value="1"/>
</dbReference>
<reference evidence="5" key="1">
    <citation type="submission" date="2020-05" db="EMBL/GenBank/DDBJ databases">
        <authorList>
            <person name="Chiriac C."/>
            <person name="Salcher M."/>
            <person name="Ghai R."/>
            <person name="Kavagutti S V."/>
        </authorList>
    </citation>
    <scope>NUCLEOTIDE SEQUENCE</scope>
</reference>
<feature type="domain" description="HTH gntR-type" evidence="4">
    <location>
        <begin position="11"/>
        <end position="79"/>
    </location>
</feature>
<dbReference type="AlphaFoldDB" id="A0A6J6GJM9"/>
<dbReference type="SMART" id="SM00345">
    <property type="entry name" value="HTH_GNTR"/>
    <property type="match status" value="1"/>
</dbReference>
<dbReference type="GO" id="GO:0003700">
    <property type="term" value="F:DNA-binding transcription factor activity"/>
    <property type="evidence" value="ECO:0007669"/>
    <property type="project" value="InterPro"/>
</dbReference>
<organism evidence="5">
    <name type="scientific">freshwater metagenome</name>
    <dbReference type="NCBI Taxonomy" id="449393"/>
    <lineage>
        <taxon>unclassified sequences</taxon>
        <taxon>metagenomes</taxon>
        <taxon>ecological metagenomes</taxon>
    </lineage>
</organism>
<dbReference type="SUPFAM" id="SSF46785">
    <property type="entry name" value="Winged helix' DNA-binding domain"/>
    <property type="match status" value="1"/>
</dbReference>
<keyword evidence="2" id="KW-0238">DNA-binding</keyword>
<keyword evidence="3" id="KW-0804">Transcription</keyword>
<dbReference type="Pfam" id="PF00392">
    <property type="entry name" value="GntR"/>
    <property type="match status" value="1"/>
</dbReference>
<evidence type="ECO:0000313" key="5">
    <source>
        <dbReference type="EMBL" id="CAB4601476.1"/>
    </source>
</evidence>
<evidence type="ECO:0000256" key="1">
    <source>
        <dbReference type="ARBA" id="ARBA00023015"/>
    </source>
</evidence>
<dbReference type="InterPro" id="IPR000524">
    <property type="entry name" value="Tscrpt_reg_HTH_GntR"/>
</dbReference>
<dbReference type="InterPro" id="IPR036388">
    <property type="entry name" value="WH-like_DNA-bd_sf"/>
</dbReference>
<evidence type="ECO:0000256" key="3">
    <source>
        <dbReference type="ARBA" id="ARBA00023163"/>
    </source>
</evidence>
<evidence type="ECO:0000256" key="2">
    <source>
        <dbReference type="ARBA" id="ARBA00023125"/>
    </source>
</evidence>
<dbReference type="PANTHER" id="PTHR38445">
    <property type="entry name" value="HTH-TYPE TRANSCRIPTIONAL REPRESSOR YTRA"/>
    <property type="match status" value="1"/>
</dbReference>
<gene>
    <name evidence="5" type="ORF">UFOPK1493_04352</name>
</gene>
<sequence>MILQIDASAPLPVYEQIRAQISRLVATGQLREGQRLPSIRQLALDLGVAKATVSKAYEQLERDAVVRADRRLGTVVAEVELDPEVAAAELAAAAQQFAIAAHQIGATESEALAAVRDAVLELKRLR</sequence>
<protein>
    <submittedName>
        <fullName evidence="5">Unannotated protein</fullName>
    </submittedName>
</protein>
<proteinExistence type="predicted"/>
<dbReference type="CDD" id="cd07377">
    <property type="entry name" value="WHTH_GntR"/>
    <property type="match status" value="1"/>
</dbReference>
<dbReference type="EMBL" id="CAEZSR010000331">
    <property type="protein sequence ID" value="CAB4601476.1"/>
    <property type="molecule type" value="Genomic_DNA"/>
</dbReference>